<feature type="compositionally biased region" description="Basic and acidic residues" evidence="1">
    <location>
        <begin position="155"/>
        <end position="189"/>
    </location>
</feature>
<evidence type="ECO:0000313" key="3">
    <source>
        <dbReference type="Proteomes" id="UP001302676"/>
    </source>
</evidence>
<feature type="compositionally biased region" description="Basic residues" evidence="1">
    <location>
        <begin position="145"/>
        <end position="154"/>
    </location>
</feature>
<evidence type="ECO:0000256" key="1">
    <source>
        <dbReference type="SAM" id="MobiDB-lite"/>
    </source>
</evidence>
<name>A0AAN6V2A9_9PEZI</name>
<dbReference type="GeneID" id="87817366"/>
<reference evidence="2" key="1">
    <citation type="journal article" date="2023" name="Mol. Phylogenet. Evol.">
        <title>Genome-scale phylogeny and comparative genomics of the fungal order Sordariales.</title>
        <authorList>
            <person name="Hensen N."/>
            <person name="Bonometti L."/>
            <person name="Westerberg I."/>
            <person name="Brannstrom I.O."/>
            <person name="Guillou S."/>
            <person name="Cros-Aarteil S."/>
            <person name="Calhoun S."/>
            <person name="Haridas S."/>
            <person name="Kuo A."/>
            <person name="Mondo S."/>
            <person name="Pangilinan J."/>
            <person name="Riley R."/>
            <person name="LaButti K."/>
            <person name="Andreopoulos B."/>
            <person name="Lipzen A."/>
            <person name="Chen C."/>
            <person name="Yan M."/>
            <person name="Daum C."/>
            <person name="Ng V."/>
            <person name="Clum A."/>
            <person name="Steindorff A."/>
            <person name="Ohm R.A."/>
            <person name="Martin F."/>
            <person name="Silar P."/>
            <person name="Natvig D.O."/>
            <person name="Lalanne C."/>
            <person name="Gautier V."/>
            <person name="Ament-Velasquez S.L."/>
            <person name="Kruys A."/>
            <person name="Hutchinson M.I."/>
            <person name="Powell A.J."/>
            <person name="Barry K."/>
            <person name="Miller A.N."/>
            <person name="Grigoriev I.V."/>
            <person name="Debuchy R."/>
            <person name="Gladieux P."/>
            <person name="Hiltunen Thoren M."/>
            <person name="Johannesson H."/>
        </authorList>
    </citation>
    <scope>NUCLEOTIDE SEQUENCE</scope>
    <source>
        <strain evidence="2">CBS 141.50</strain>
    </source>
</reference>
<proteinExistence type="predicted"/>
<comment type="caution">
    <text evidence="2">The sequence shown here is derived from an EMBL/GenBank/DDBJ whole genome shotgun (WGS) entry which is preliminary data.</text>
</comment>
<reference evidence="2" key="2">
    <citation type="submission" date="2023-05" db="EMBL/GenBank/DDBJ databases">
        <authorList>
            <consortium name="Lawrence Berkeley National Laboratory"/>
            <person name="Steindorff A."/>
            <person name="Hensen N."/>
            <person name="Bonometti L."/>
            <person name="Westerberg I."/>
            <person name="Brannstrom I.O."/>
            <person name="Guillou S."/>
            <person name="Cros-Aarteil S."/>
            <person name="Calhoun S."/>
            <person name="Haridas S."/>
            <person name="Kuo A."/>
            <person name="Mondo S."/>
            <person name="Pangilinan J."/>
            <person name="Riley R."/>
            <person name="Labutti K."/>
            <person name="Andreopoulos B."/>
            <person name="Lipzen A."/>
            <person name="Chen C."/>
            <person name="Yanf M."/>
            <person name="Daum C."/>
            <person name="Ng V."/>
            <person name="Clum A."/>
            <person name="Ohm R."/>
            <person name="Martin F."/>
            <person name="Silar P."/>
            <person name="Natvig D."/>
            <person name="Lalanne C."/>
            <person name="Gautier V."/>
            <person name="Ament-Velasquez S.L."/>
            <person name="Kruys A."/>
            <person name="Hutchinson M.I."/>
            <person name="Powell A.J."/>
            <person name="Barry K."/>
            <person name="Miller A.N."/>
            <person name="Grigoriev I.V."/>
            <person name="Debuchy R."/>
            <person name="Gladieux P."/>
            <person name="Thoren M.H."/>
            <person name="Johannesson H."/>
        </authorList>
    </citation>
    <scope>NUCLEOTIDE SEQUENCE</scope>
    <source>
        <strain evidence="2">CBS 141.50</strain>
    </source>
</reference>
<organism evidence="2 3">
    <name type="scientific">Dichotomopilus funicola</name>
    <dbReference type="NCBI Taxonomy" id="1934379"/>
    <lineage>
        <taxon>Eukaryota</taxon>
        <taxon>Fungi</taxon>
        <taxon>Dikarya</taxon>
        <taxon>Ascomycota</taxon>
        <taxon>Pezizomycotina</taxon>
        <taxon>Sordariomycetes</taxon>
        <taxon>Sordariomycetidae</taxon>
        <taxon>Sordariales</taxon>
        <taxon>Chaetomiaceae</taxon>
        <taxon>Dichotomopilus</taxon>
    </lineage>
</organism>
<feature type="region of interest" description="Disordered" evidence="1">
    <location>
        <begin position="50"/>
        <end position="254"/>
    </location>
</feature>
<dbReference type="RefSeq" id="XP_062636888.1">
    <property type="nucleotide sequence ID" value="XM_062780753.1"/>
</dbReference>
<keyword evidence="3" id="KW-1185">Reference proteome</keyword>
<dbReference type="AlphaFoldDB" id="A0AAN6V2A9"/>
<gene>
    <name evidence="2" type="ORF">C8A04DRAFT_28709</name>
</gene>
<dbReference type="Proteomes" id="UP001302676">
    <property type="component" value="Unassembled WGS sequence"/>
</dbReference>
<evidence type="ECO:0000313" key="2">
    <source>
        <dbReference type="EMBL" id="KAK4143517.1"/>
    </source>
</evidence>
<sequence length="254" mass="28956">MGTTYHYGAGSIHLEWFPPELLPGGLNNHHPTASGHPAVPNPVYHDPMMNTGYPTHQGPANPGYPTYHDPGMSYGYPQEPPHTTNTHYAQSQPAGPSAAATGAPYIPTVPAPDKYATPKVKKESGRRERSRQREEHPKKRDPSRDRRRSRSREKKKPESSKEKKKPESAKEKKPKPESSWGERHPDPYKHSYSGYPHAAGWSRYHEPGRDQYDQYQDWDQFESRRPWTRGPIPRSDPERYEYVGTEGPDGEIID</sequence>
<feature type="compositionally biased region" description="Low complexity" evidence="1">
    <location>
        <begin position="89"/>
        <end position="103"/>
    </location>
</feature>
<feature type="compositionally biased region" description="Basic and acidic residues" evidence="1">
    <location>
        <begin position="120"/>
        <end position="144"/>
    </location>
</feature>
<feature type="compositionally biased region" description="Basic and acidic residues" evidence="1">
    <location>
        <begin position="203"/>
        <end position="212"/>
    </location>
</feature>
<dbReference type="EMBL" id="MU853585">
    <property type="protein sequence ID" value="KAK4143517.1"/>
    <property type="molecule type" value="Genomic_DNA"/>
</dbReference>
<protein>
    <submittedName>
        <fullName evidence="2">Uncharacterized protein</fullName>
    </submittedName>
</protein>
<accession>A0AAN6V2A9</accession>